<proteinExistence type="predicted"/>
<reference evidence="2" key="1">
    <citation type="submission" date="2020-08" db="EMBL/GenBank/DDBJ databases">
        <title>Genome public.</title>
        <authorList>
            <person name="Liu C."/>
            <person name="Sun Q."/>
        </authorList>
    </citation>
    <scope>NUCLEOTIDE SEQUENCE</scope>
    <source>
        <strain evidence="2">N12</strain>
    </source>
</reference>
<feature type="domain" description="DUF4325" evidence="1">
    <location>
        <begin position="20"/>
        <end position="78"/>
    </location>
</feature>
<dbReference type="RefSeq" id="WP_262434907.1">
    <property type="nucleotide sequence ID" value="NZ_JACRTF010000001.1"/>
</dbReference>
<protein>
    <submittedName>
        <fullName evidence="2">STAS-like domain-containing protein</fullName>
    </submittedName>
</protein>
<sequence>MVTVKIKDVLNGRNYPEGGTMLFSIIKDAMNSNQTVSIDMEDVDSFPTMFMNTSFGSLIDLFGLDTTKQALRFQNIKKAQIERIRKYFNDYKSLID</sequence>
<name>A0A926F8I4_9BACT</name>
<dbReference type="Proteomes" id="UP000651085">
    <property type="component" value="Unassembled WGS sequence"/>
</dbReference>
<organism evidence="2 3">
    <name type="scientific">Jilunia laotingensis</name>
    <dbReference type="NCBI Taxonomy" id="2763675"/>
    <lineage>
        <taxon>Bacteria</taxon>
        <taxon>Pseudomonadati</taxon>
        <taxon>Bacteroidota</taxon>
        <taxon>Bacteroidia</taxon>
        <taxon>Bacteroidales</taxon>
        <taxon>Bacteroidaceae</taxon>
        <taxon>Jilunia</taxon>
    </lineage>
</organism>
<dbReference type="EMBL" id="JACRTF010000001">
    <property type="protein sequence ID" value="MBC8593800.1"/>
    <property type="molecule type" value="Genomic_DNA"/>
</dbReference>
<evidence type="ECO:0000313" key="3">
    <source>
        <dbReference type="Proteomes" id="UP000651085"/>
    </source>
</evidence>
<gene>
    <name evidence="2" type="ORF">H8744_11185</name>
</gene>
<comment type="caution">
    <text evidence="2">The sequence shown here is derived from an EMBL/GenBank/DDBJ whole genome shotgun (WGS) entry which is preliminary data.</text>
</comment>
<dbReference type="Pfam" id="PF14213">
    <property type="entry name" value="DUF4325"/>
    <property type="match status" value="1"/>
</dbReference>
<evidence type="ECO:0000259" key="1">
    <source>
        <dbReference type="Pfam" id="PF14213"/>
    </source>
</evidence>
<accession>A0A926F8I4</accession>
<keyword evidence="3" id="KW-1185">Reference proteome</keyword>
<evidence type="ECO:0000313" key="2">
    <source>
        <dbReference type="EMBL" id="MBC8593800.1"/>
    </source>
</evidence>
<dbReference type="InterPro" id="IPR025474">
    <property type="entry name" value="DUF4325"/>
</dbReference>
<dbReference type="AlphaFoldDB" id="A0A926F8I4"/>